<dbReference type="PANTHER" id="PTHR40465:SF1">
    <property type="entry name" value="DUF6534 DOMAIN-CONTAINING PROTEIN"/>
    <property type="match status" value="1"/>
</dbReference>
<feature type="transmembrane region" description="Helical" evidence="1">
    <location>
        <begin position="5"/>
        <end position="24"/>
    </location>
</feature>
<protein>
    <submittedName>
        <fullName evidence="2">Uncharacterized protein</fullName>
    </submittedName>
</protein>
<gene>
    <name evidence="2" type="ORF">GALMADRAFT_29342</name>
</gene>
<dbReference type="PANTHER" id="PTHR40465">
    <property type="entry name" value="CHROMOSOME 1, WHOLE GENOME SHOTGUN SEQUENCE"/>
    <property type="match status" value="1"/>
</dbReference>
<name>A0A067SK54_GALM3</name>
<feature type="non-terminal residue" evidence="2">
    <location>
        <position position="136"/>
    </location>
</feature>
<evidence type="ECO:0000256" key="1">
    <source>
        <dbReference type="SAM" id="Phobius"/>
    </source>
</evidence>
<dbReference type="STRING" id="685588.A0A067SK54"/>
<feature type="non-terminal residue" evidence="2">
    <location>
        <position position="1"/>
    </location>
</feature>
<keyword evidence="3" id="KW-1185">Reference proteome</keyword>
<evidence type="ECO:0000313" key="2">
    <source>
        <dbReference type="EMBL" id="KDR71281.1"/>
    </source>
</evidence>
<feature type="transmembrane region" description="Helical" evidence="1">
    <location>
        <begin position="105"/>
        <end position="126"/>
    </location>
</feature>
<dbReference type="EMBL" id="KL142393">
    <property type="protein sequence ID" value="KDR71281.1"/>
    <property type="molecule type" value="Genomic_DNA"/>
</dbReference>
<keyword evidence="1" id="KW-0812">Transmembrane</keyword>
<proteinExistence type="predicted"/>
<dbReference type="Proteomes" id="UP000027222">
    <property type="component" value="Unassembled WGS sequence"/>
</dbReference>
<reference evidence="3" key="1">
    <citation type="journal article" date="2014" name="Proc. Natl. Acad. Sci. U.S.A.">
        <title>Extensive sampling of basidiomycete genomes demonstrates inadequacy of the white-rot/brown-rot paradigm for wood decay fungi.</title>
        <authorList>
            <person name="Riley R."/>
            <person name="Salamov A.A."/>
            <person name="Brown D.W."/>
            <person name="Nagy L.G."/>
            <person name="Floudas D."/>
            <person name="Held B.W."/>
            <person name="Levasseur A."/>
            <person name="Lombard V."/>
            <person name="Morin E."/>
            <person name="Otillar R."/>
            <person name="Lindquist E.A."/>
            <person name="Sun H."/>
            <person name="LaButti K.M."/>
            <person name="Schmutz J."/>
            <person name="Jabbour D."/>
            <person name="Luo H."/>
            <person name="Baker S.E."/>
            <person name="Pisabarro A.G."/>
            <person name="Walton J.D."/>
            <person name="Blanchette R.A."/>
            <person name="Henrissat B."/>
            <person name="Martin F."/>
            <person name="Cullen D."/>
            <person name="Hibbett D.S."/>
            <person name="Grigoriev I.V."/>
        </authorList>
    </citation>
    <scope>NUCLEOTIDE SEQUENCE [LARGE SCALE GENOMIC DNA]</scope>
    <source>
        <strain evidence="3">CBS 339.88</strain>
    </source>
</reference>
<dbReference type="HOGENOM" id="CLU_046025_16_2_1"/>
<dbReference type="OrthoDB" id="3053835at2759"/>
<evidence type="ECO:0000313" key="3">
    <source>
        <dbReference type="Proteomes" id="UP000027222"/>
    </source>
</evidence>
<accession>A0A067SK54</accession>
<feature type="transmembrane region" description="Helical" evidence="1">
    <location>
        <begin position="74"/>
        <end position="93"/>
    </location>
</feature>
<dbReference type="AlphaFoldDB" id="A0A067SK54"/>
<sequence length="136" mass="15036">IVGYLLNCGLFGVLSVQVYLYYLAFPNDRVGVKAIVYGAYLLETTQTILYMRSSFRTFATGFANPAILDEVDTLWFSVPILSGMVAFVAHTFYAYRIIIFSKGKFLPGCIILLACLAFSASIAVGVEVKRAAFFSR</sequence>
<keyword evidence="1" id="KW-1133">Transmembrane helix</keyword>
<organism evidence="2 3">
    <name type="scientific">Galerina marginata (strain CBS 339.88)</name>
    <dbReference type="NCBI Taxonomy" id="685588"/>
    <lineage>
        <taxon>Eukaryota</taxon>
        <taxon>Fungi</taxon>
        <taxon>Dikarya</taxon>
        <taxon>Basidiomycota</taxon>
        <taxon>Agaricomycotina</taxon>
        <taxon>Agaricomycetes</taxon>
        <taxon>Agaricomycetidae</taxon>
        <taxon>Agaricales</taxon>
        <taxon>Agaricineae</taxon>
        <taxon>Strophariaceae</taxon>
        <taxon>Galerina</taxon>
    </lineage>
</organism>
<keyword evidence="1" id="KW-0472">Membrane</keyword>